<name>A0A090IP66_ERISI</name>
<keyword evidence="1" id="KW-0675">Receptor</keyword>
<accession>A0A090IP66</accession>
<evidence type="ECO:0000313" key="1">
    <source>
        <dbReference type="EMBL" id="CED89882.1"/>
    </source>
</evidence>
<gene>
    <name evidence="1" type="primary">5-HT2 receptor gene</name>
</gene>
<dbReference type="EMBL" id="LN515607">
    <property type="protein sequence ID" value="CED89882.1"/>
    <property type="molecule type" value="mRNA"/>
</dbReference>
<sequence length="57" mass="6119">PPERYQLLPSLPGRDGSHGSFPGHAALHCGPCLRSLPLLVGAVSSLDLPRRTVLHRL</sequence>
<reference evidence="1" key="2">
    <citation type="submission" date="2014-09" db="EMBL/GenBank/DDBJ databases">
        <title>CODEHOP PCR primers for clonging 5-HT1 and 5-HT2 receptor fragments in Eriocheir sinensis.</title>
        <authorList>
            <person name="XU X.Z.W."/>
            <person name="YANG Y.X.Z."/>
            <person name="CHENG C.Y.X."/>
        </authorList>
    </citation>
    <scope>NUCLEOTIDE SEQUENCE</scope>
    <source>
        <tissue evidence="1">Intestine</tissue>
    </source>
</reference>
<feature type="non-terminal residue" evidence="1">
    <location>
        <position position="1"/>
    </location>
</feature>
<protein>
    <submittedName>
        <fullName evidence="1">Serotonin receptor type 2</fullName>
    </submittedName>
</protein>
<proteinExistence type="evidence at transcript level"/>
<organism evidence="1">
    <name type="scientific">Eriocheir sinensis</name>
    <name type="common">Chinese mitten crab</name>
    <dbReference type="NCBI Taxonomy" id="95602"/>
    <lineage>
        <taxon>Eukaryota</taxon>
        <taxon>Metazoa</taxon>
        <taxon>Ecdysozoa</taxon>
        <taxon>Arthropoda</taxon>
        <taxon>Crustacea</taxon>
        <taxon>Multicrustacea</taxon>
        <taxon>Malacostraca</taxon>
        <taxon>Eumalacostraca</taxon>
        <taxon>Eucarida</taxon>
        <taxon>Decapoda</taxon>
        <taxon>Pleocyemata</taxon>
        <taxon>Brachyura</taxon>
        <taxon>Eubrachyura</taxon>
        <taxon>Grapsoidea</taxon>
        <taxon>Varunidae</taxon>
        <taxon>Eriocheir</taxon>
    </lineage>
</organism>
<feature type="non-terminal residue" evidence="1">
    <location>
        <position position="57"/>
    </location>
</feature>
<dbReference type="AlphaFoldDB" id="A0A090IP66"/>
<reference evidence="1" key="1">
    <citation type="submission" date="2014-08" db="EMBL/GenBank/DDBJ databases">
        <authorList>
            <person name="Zewen X."/>
        </authorList>
    </citation>
    <scope>NUCLEOTIDE SEQUENCE</scope>
    <source>
        <tissue evidence="1">Intestine</tissue>
    </source>
</reference>